<dbReference type="EMBL" id="BAABME010001787">
    <property type="protein sequence ID" value="GAA0151439.1"/>
    <property type="molecule type" value="Genomic_DNA"/>
</dbReference>
<reference evidence="1 2" key="1">
    <citation type="submission" date="2024-01" db="EMBL/GenBank/DDBJ databases">
        <title>The complete chloroplast genome sequence of Lithospermum erythrorhizon: insights into the phylogenetic relationship among Boraginaceae species and the maternal lineages of purple gromwells.</title>
        <authorList>
            <person name="Okada T."/>
            <person name="Watanabe K."/>
        </authorList>
    </citation>
    <scope>NUCLEOTIDE SEQUENCE [LARGE SCALE GENOMIC DNA]</scope>
</reference>
<gene>
    <name evidence="1" type="ORF">LIER_10160</name>
</gene>
<keyword evidence="2" id="KW-1185">Reference proteome</keyword>
<dbReference type="AlphaFoldDB" id="A0AAV3PIC5"/>
<dbReference type="InterPro" id="IPR008709">
    <property type="entry name" value="Neurochondrin"/>
</dbReference>
<name>A0AAV3PIC5_LITER</name>
<dbReference type="PANTHER" id="PTHR13109:SF7">
    <property type="entry name" value="NEUROCHONDRIN"/>
    <property type="match status" value="1"/>
</dbReference>
<dbReference type="Proteomes" id="UP001454036">
    <property type="component" value="Unassembled WGS sequence"/>
</dbReference>
<dbReference type="Pfam" id="PF05536">
    <property type="entry name" value="Neurochondrin"/>
    <property type="match status" value="1"/>
</dbReference>
<accession>A0AAV3PIC5</accession>
<evidence type="ECO:0000313" key="1">
    <source>
        <dbReference type="EMBL" id="GAA0151439.1"/>
    </source>
</evidence>
<sequence length="638" mass="69967">MEQQSSENDVVSSLEECLKLVRGERDEQRLLGLLLVTKLSNKDDEISAIQQVYHAVSPQFILRLLRTGMGKGGGGGENRDVYLQLSVSILAAFCRVPEIAASEDMVSKVPLIIEIMSEDVAPSVIEACFEILILVSTAREDGVSLLCESAGFNAIASQMCKLSDGSQVSELAIKLVQLMMTHLPAEKVYAEHSFQLSMTVVALAKMFAELHTALKFEALHLLYAILSSKYSSPVHSALSSKTDDAWSIKMRVGIVAILQNRVAPDIILKALVLAECVITIVGEGWLTGGTNLPGAYDDAIPADRCILVVLESSRVEIAILLNELAHFRDESSKCSSSSSSSDIILQKQRDLGITFSLVERIINLISQLSEDEDSNAIISESTFMKIIKQLNETINVVLEYLQDAKEHGTRKGDDLLASVRLIGSYLAQTPNACEEKVKELLSYMLSVEGMDEPRPFFSVCFLLPMLCQITMRTDGCRILSSAGALDSVVNCLISMITTTNCKTDESTSIFLACDTILNLLTKRGQLQVSVDTAALIKLLRVLTHWAEVVDDMSVLLMASSICSLILDSTSEEALLQHPNFDNRDLISMALLIQKSFSLCGQGVMSEDAKQQADLHDIVVSAYSRWADRFPQLRAAIER</sequence>
<evidence type="ECO:0000313" key="2">
    <source>
        <dbReference type="Proteomes" id="UP001454036"/>
    </source>
</evidence>
<dbReference type="SUPFAM" id="SSF48371">
    <property type="entry name" value="ARM repeat"/>
    <property type="match status" value="1"/>
</dbReference>
<protein>
    <submittedName>
        <fullName evidence="1">Scaffold/adaptor protein</fullName>
    </submittedName>
</protein>
<dbReference type="PANTHER" id="PTHR13109">
    <property type="entry name" value="NEUROCHONDRIN"/>
    <property type="match status" value="1"/>
</dbReference>
<dbReference type="InterPro" id="IPR016024">
    <property type="entry name" value="ARM-type_fold"/>
</dbReference>
<proteinExistence type="predicted"/>
<organism evidence="1 2">
    <name type="scientific">Lithospermum erythrorhizon</name>
    <name type="common">Purple gromwell</name>
    <name type="synonym">Lithospermum officinale var. erythrorhizon</name>
    <dbReference type="NCBI Taxonomy" id="34254"/>
    <lineage>
        <taxon>Eukaryota</taxon>
        <taxon>Viridiplantae</taxon>
        <taxon>Streptophyta</taxon>
        <taxon>Embryophyta</taxon>
        <taxon>Tracheophyta</taxon>
        <taxon>Spermatophyta</taxon>
        <taxon>Magnoliopsida</taxon>
        <taxon>eudicotyledons</taxon>
        <taxon>Gunneridae</taxon>
        <taxon>Pentapetalae</taxon>
        <taxon>asterids</taxon>
        <taxon>lamiids</taxon>
        <taxon>Boraginales</taxon>
        <taxon>Boraginaceae</taxon>
        <taxon>Boraginoideae</taxon>
        <taxon>Lithospermeae</taxon>
        <taxon>Lithospermum</taxon>
    </lineage>
</organism>
<comment type="caution">
    <text evidence="1">The sequence shown here is derived from an EMBL/GenBank/DDBJ whole genome shotgun (WGS) entry which is preliminary data.</text>
</comment>